<proteinExistence type="inferred from homology"/>
<dbReference type="EMBL" id="VIIS01000503">
    <property type="protein sequence ID" value="KAF0308255.1"/>
    <property type="molecule type" value="Genomic_DNA"/>
</dbReference>
<dbReference type="PROSITE" id="PS50011">
    <property type="entry name" value="PROTEIN_KINASE_DOM"/>
    <property type="match status" value="1"/>
</dbReference>
<evidence type="ECO:0000313" key="8">
    <source>
        <dbReference type="Proteomes" id="UP000440578"/>
    </source>
</evidence>
<keyword evidence="4" id="KW-0067">ATP-binding</keyword>
<dbReference type="OrthoDB" id="6778822at2759"/>
<evidence type="ECO:0000256" key="2">
    <source>
        <dbReference type="ARBA" id="ARBA00022741"/>
    </source>
</evidence>
<accession>A0A6A4WN50</accession>
<evidence type="ECO:0000256" key="1">
    <source>
        <dbReference type="ARBA" id="ARBA00022679"/>
    </source>
</evidence>
<gene>
    <name evidence="7" type="primary">Eif2ak4_0</name>
    <name evidence="7" type="ORF">FJT64_002181</name>
</gene>
<dbReference type="PANTHER" id="PTHR11042">
    <property type="entry name" value="EUKARYOTIC TRANSLATION INITIATION FACTOR 2-ALPHA KINASE EIF2-ALPHA KINASE -RELATED"/>
    <property type="match status" value="1"/>
</dbReference>
<dbReference type="InterPro" id="IPR011009">
    <property type="entry name" value="Kinase-like_dom_sf"/>
</dbReference>
<comment type="similarity">
    <text evidence="5">Belongs to the protein kinase superfamily. Ser/Thr protein kinase family. GCN2 subfamily.</text>
</comment>
<keyword evidence="3 7" id="KW-0418">Kinase</keyword>
<dbReference type="Proteomes" id="UP000440578">
    <property type="component" value="Unassembled WGS sequence"/>
</dbReference>
<dbReference type="GO" id="GO:0005829">
    <property type="term" value="C:cytosol"/>
    <property type="evidence" value="ECO:0007669"/>
    <property type="project" value="TreeGrafter"/>
</dbReference>
<name>A0A6A4WN50_AMPAM</name>
<dbReference type="InterPro" id="IPR000719">
    <property type="entry name" value="Prot_kinase_dom"/>
</dbReference>
<evidence type="ECO:0000313" key="7">
    <source>
        <dbReference type="EMBL" id="KAF0308255.1"/>
    </source>
</evidence>
<dbReference type="PANTHER" id="PTHR11042:SF136">
    <property type="entry name" value="EIF-2-ALPHA KINASE GCN2"/>
    <property type="match status" value="1"/>
</dbReference>
<dbReference type="AlphaFoldDB" id="A0A6A4WN50"/>
<dbReference type="GO" id="GO:0005634">
    <property type="term" value="C:nucleus"/>
    <property type="evidence" value="ECO:0007669"/>
    <property type="project" value="TreeGrafter"/>
</dbReference>
<feature type="domain" description="Protein kinase" evidence="6">
    <location>
        <begin position="1"/>
        <end position="161"/>
    </location>
</feature>
<dbReference type="InterPro" id="IPR050339">
    <property type="entry name" value="CC_SR_Kinase"/>
</dbReference>
<dbReference type="SUPFAM" id="SSF56112">
    <property type="entry name" value="Protein kinase-like (PK-like)"/>
    <property type="match status" value="1"/>
</dbReference>
<dbReference type="GO" id="GO:1990625">
    <property type="term" value="P:negative regulation of cytoplasmic translational initiation in response to stress"/>
    <property type="evidence" value="ECO:0007669"/>
    <property type="project" value="TreeGrafter"/>
</dbReference>
<dbReference type="InterPro" id="IPR008271">
    <property type="entry name" value="Ser/Thr_kinase_AS"/>
</dbReference>
<comment type="caution">
    <text evidence="7">The sequence shown here is derived from an EMBL/GenBank/DDBJ whole genome shotgun (WGS) entry which is preliminary data.</text>
</comment>
<dbReference type="InterPro" id="IPR041715">
    <property type="entry name" value="HisRS-like_core"/>
</dbReference>
<dbReference type="Gene3D" id="1.10.510.10">
    <property type="entry name" value="Transferase(Phosphotransferase) domain 1"/>
    <property type="match status" value="2"/>
</dbReference>
<evidence type="ECO:0000259" key="6">
    <source>
        <dbReference type="PROSITE" id="PS50011"/>
    </source>
</evidence>
<sequence length="694" mass="77111">MEYCEKSTLRTALPELPRDQQRLWRLFREIVEGLAHVHGHGLTHRDLKPDNIFLDRSEHVKIGDFGLATSKRRARYTNKVDLYSLGVIWFEMCCGTFATGSERIHRLCELRKPDMHIGDDIRQRLTDQQVQLLGLLLQHEPTKRPSCRATATDDCAYDVQLGRRAVAPERGALAAVARRRLERLFERHGAAPLPPPLLTVAGRWRGLLARAGTAPLRHYAIERVYEERLPRGQHPRERLEALFGSLSAPAAAALADAELLCVLSELVALFPVLADREYRLVLGHTLLLEASLEAAGVPTERRQQVVELLCRHDADSQRQQVQRGLEALGLSAKCINQLWFRLELRGSLERVQQQLSGRRPSEAARQALHELTTVTEYAERLGVTLPVLVYPGLVLGEEHSQFRGLVFQLQCPRRRGAGSAVLARGGRYDPLLAHYWSLLAPDGAPQPAAAAVSIAFDELAAAAAREGRSAGTPFDVVVAGWRAFLYCGGDSPAAADDAARWAAERGARVLLLPKDSDSRMVRVRPLEGRGTTKAVVFTSDLLEHLARLGVSGERCGERPAEPPAPAAELSVHWVVRSADSLRSGQRQALEATAERHLAAELAALGPSARTELLMIELDREDVMQLSRLRLNEPEQAFQQSVDQVLDACRAQRKYVARVCDELARVRARRCTVLVFGFQAKCHLLLACAGTEHWR</sequence>
<keyword evidence="1" id="KW-0808">Transferase</keyword>
<organism evidence="7 8">
    <name type="scientific">Amphibalanus amphitrite</name>
    <name type="common">Striped barnacle</name>
    <name type="synonym">Balanus amphitrite</name>
    <dbReference type="NCBI Taxonomy" id="1232801"/>
    <lineage>
        <taxon>Eukaryota</taxon>
        <taxon>Metazoa</taxon>
        <taxon>Ecdysozoa</taxon>
        <taxon>Arthropoda</taxon>
        <taxon>Crustacea</taxon>
        <taxon>Multicrustacea</taxon>
        <taxon>Cirripedia</taxon>
        <taxon>Thoracica</taxon>
        <taxon>Thoracicalcarea</taxon>
        <taxon>Balanomorpha</taxon>
        <taxon>Balanoidea</taxon>
        <taxon>Balanidae</taxon>
        <taxon>Amphibalaninae</taxon>
        <taxon>Amphibalanus</taxon>
    </lineage>
</organism>
<dbReference type="Pfam" id="PF00069">
    <property type="entry name" value="Pkinase"/>
    <property type="match status" value="1"/>
</dbReference>
<keyword evidence="8" id="KW-1185">Reference proteome</keyword>
<dbReference type="GO" id="GO:0004694">
    <property type="term" value="F:eukaryotic translation initiation factor 2alpha kinase activity"/>
    <property type="evidence" value="ECO:0007669"/>
    <property type="project" value="TreeGrafter"/>
</dbReference>
<evidence type="ECO:0000256" key="3">
    <source>
        <dbReference type="ARBA" id="ARBA00022777"/>
    </source>
</evidence>
<dbReference type="Pfam" id="PF13393">
    <property type="entry name" value="tRNA-synt_His"/>
    <property type="match status" value="1"/>
</dbReference>
<dbReference type="SUPFAM" id="SSF55681">
    <property type="entry name" value="Class II aaRS and biotin synthetases"/>
    <property type="match status" value="1"/>
</dbReference>
<reference evidence="7 8" key="1">
    <citation type="submission" date="2019-07" db="EMBL/GenBank/DDBJ databases">
        <title>Draft genome assembly of a fouling barnacle, Amphibalanus amphitrite (Darwin, 1854): The first reference genome for Thecostraca.</title>
        <authorList>
            <person name="Kim W."/>
        </authorList>
    </citation>
    <scope>NUCLEOTIDE SEQUENCE [LARGE SCALE GENOMIC DNA]</scope>
    <source>
        <strain evidence="7">SNU_AA5</strain>
        <tissue evidence="7">Soma without cirri and trophi</tissue>
    </source>
</reference>
<dbReference type="GO" id="GO:0005524">
    <property type="term" value="F:ATP binding"/>
    <property type="evidence" value="ECO:0007669"/>
    <property type="project" value="UniProtKB-KW"/>
</dbReference>
<dbReference type="InterPro" id="IPR045864">
    <property type="entry name" value="aa-tRNA-synth_II/BPL/LPL"/>
</dbReference>
<keyword evidence="2" id="KW-0547">Nucleotide-binding</keyword>
<dbReference type="Gene3D" id="3.30.930.10">
    <property type="entry name" value="Bira Bifunctional Protein, Domain 2"/>
    <property type="match status" value="1"/>
</dbReference>
<protein>
    <submittedName>
        <fullName evidence="7">eIF-2-alpha kinase GCN2</fullName>
    </submittedName>
</protein>
<evidence type="ECO:0000256" key="4">
    <source>
        <dbReference type="ARBA" id="ARBA00022840"/>
    </source>
</evidence>
<dbReference type="PROSITE" id="PS00108">
    <property type="entry name" value="PROTEIN_KINASE_ST"/>
    <property type="match status" value="1"/>
</dbReference>
<evidence type="ECO:0000256" key="5">
    <source>
        <dbReference type="ARBA" id="ARBA00037982"/>
    </source>
</evidence>
<dbReference type="SMART" id="SM00220">
    <property type="entry name" value="S_TKc"/>
    <property type="match status" value="1"/>
</dbReference>